<protein>
    <submittedName>
        <fullName evidence="2">Uncharacterized protein</fullName>
    </submittedName>
</protein>
<dbReference type="Proteomes" id="UP000613266">
    <property type="component" value="Unassembled WGS sequence"/>
</dbReference>
<feature type="transmembrane region" description="Helical" evidence="1">
    <location>
        <begin position="27"/>
        <end position="45"/>
    </location>
</feature>
<sequence length="93" mass="9524">MSFALLFAVLAALEGFAALDAASLNRVLSMVGFLALGVGAFLVPAPLSQSIREGMRSSTGLRIGPVWLNVVLTLGGLSCLLAGLWLRHAGASA</sequence>
<comment type="caution">
    <text evidence="2">The sequence shown here is derived from an EMBL/GenBank/DDBJ whole genome shotgun (WGS) entry which is preliminary data.</text>
</comment>
<dbReference type="EMBL" id="JAEDAK010000001">
    <property type="protein sequence ID" value="MBH9575553.1"/>
    <property type="molecule type" value="Genomic_DNA"/>
</dbReference>
<keyword evidence="1" id="KW-1133">Transmembrane helix</keyword>
<dbReference type="RefSeq" id="WP_198109164.1">
    <property type="nucleotide sequence ID" value="NZ_JAEDAK010000001.1"/>
</dbReference>
<keyword evidence="1" id="KW-0812">Transmembrane</keyword>
<dbReference type="AlphaFoldDB" id="A0A931NFF0"/>
<evidence type="ECO:0000256" key="1">
    <source>
        <dbReference type="SAM" id="Phobius"/>
    </source>
</evidence>
<proteinExistence type="predicted"/>
<gene>
    <name evidence="2" type="ORF">I7X39_01420</name>
</gene>
<keyword evidence="3" id="KW-1185">Reference proteome</keyword>
<evidence type="ECO:0000313" key="3">
    <source>
        <dbReference type="Proteomes" id="UP000613266"/>
    </source>
</evidence>
<organism evidence="2 3">
    <name type="scientific">Inhella proteolytica</name>
    <dbReference type="NCBI Taxonomy" id="2795029"/>
    <lineage>
        <taxon>Bacteria</taxon>
        <taxon>Pseudomonadati</taxon>
        <taxon>Pseudomonadota</taxon>
        <taxon>Betaproteobacteria</taxon>
        <taxon>Burkholderiales</taxon>
        <taxon>Sphaerotilaceae</taxon>
        <taxon>Inhella</taxon>
    </lineage>
</organism>
<name>A0A931NFF0_9BURK</name>
<reference evidence="2" key="1">
    <citation type="submission" date="2020-12" db="EMBL/GenBank/DDBJ databases">
        <title>The genome sequence of Inhella sp. 1Y17.</title>
        <authorList>
            <person name="Liu Y."/>
        </authorList>
    </citation>
    <scope>NUCLEOTIDE SEQUENCE</scope>
    <source>
        <strain evidence="2">1Y17</strain>
    </source>
</reference>
<evidence type="ECO:0000313" key="2">
    <source>
        <dbReference type="EMBL" id="MBH9575553.1"/>
    </source>
</evidence>
<accession>A0A931NFF0</accession>
<keyword evidence="1" id="KW-0472">Membrane</keyword>
<feature type="transmembrane region" description="Helical" evidence="1">
    <location>
        <begin position="66"/>
        <end position="86"/>
    </location>
</feature>